<reference evidence="1 2" key="1">
    <citation type="submission" date="2024-04" db="EMBL/GenBank/DDBJ databases">
        <title>Tritrichomonas musculus Genome.</title>
        <authorList>
            <person name="Alves-Ferreira E."/>
            <person name="Grigg M."/>
            <person name="Lorenzi H."/>
            <person name="Galac M."/>
        </authorList>
    </citation>
    <scope>NUCLEOTIDE SEQUENCE [LARGE SCALE GENOMIC DNA]</scope>
    <source>
        <strain evidence="1 2">EAF2021</strain>
    </source>
</reference>
<gene>
    <name evidence="1" type="ORF">M9Y10_015303</name>
</gene>
<dbReference type="EMBL" id="JAPFFF010000002">
    <property type="protein sequence ID" value="KAK8897359.1"/>
    <property type="molecule type" value="Genomic_DNA"/>
</dbReference>
<keyword evidence="2" id="KW-1185">Reference proteome</keyword>
<organism evidence="1 2">
    <name type="scientific">Tritrichomonas musculus</name>
    <dbReference type="NCBI Taxonomy" id="1915356"/>
    <lineage>
        <taxon>Eukaryota</taxon>
        <taxon>Metamonada</taxon>
        <taxon>Parabasalia</taxon>
        <taxon>Tritrichomonadida</taxon>
        <taxon>Tritrichomonadidae</taxon>
        <taxon>Tritrichomonas</taxon>
    </lineage>
</organism>
<comment type="caution">
    <text evidence="1">The sequence shown here is derived from an EMBL/GenBank/DDBJ whole genome shotgun (WGS) entry which is preliminary data.</text>
</comment>
<proteinExistence type="predicted"/>
<evidence type="ECO:0000313" key="2">
    <source>
        <dbReference type="Proteomes" id="UP001470230"/>
    </source>
</evidence>
<sequence>MNPLFCALILGTKDNCILFSSLDIIKLKIKKAIEISGKPINIITDTFGFVIVSMLKYKKGVEIEKLVLFSINGEKIRTCKLDNCIRIVAITKATSFPGSFDYLVVADNENYIFVFEAFYMILGNQIFSENLE</sequence>
<evidence type="ECO:0000313" key="1">
    <source>
        <dbReference type="EMBL" id="KAK8897359.1"/>
    </source>
</evidence>
<accession>A0ABR2L1Y6</accession>
<dbReference type="Proteomes" id="UP001470230">
    <property type="component" value="Unassembled WGS sequence"/>
</dbReference>
<name>A0ABR2L1Y6_9EUKA</name>
<protein>
    <submittedName>
        <fullName evidence="1">Uncharacterized protein</fullName>
    </submittedName>
</protein>